<dbReference type="PANTHER" id="PTHR43000">
    <property type="entry name" value="DTDP-D-GLUCOSE 4,6-DEHYDRATASE-RELATED"/>
    <property type="match status" value="1"/>
</dbReference>
<dbReference type="EMBL" id="FNTH01000001">
    <property type="protein sequence ID" value="SEC68523.1"/>
    <property type="molecule type" value="Genomic_DNA"/>
</dbReference>
<evidence type="ECO:0000313" key="4">
    <source>
        <dbReference type="EMBL" id="SEC68523.1"/>
    </source>
</evidence>
<protein>
    <submittedName>
        <fullName evidence="4">UDP-glucose 4-epimerase</fullName>
    </submittedName>
</protein>
<proteinExistence type="inferred from homology"/>
<evidence type="ECO:0000256" key="1">
    <source>
        <dbReference type="ARBA" id="ARBA00005125"/>
    </source>
</evidence>
<dbReference type="Proteomes" id="UP000198992">
    <property type="component" value="Unassembled WGS sequence"/>
</dbReference>
<dbReference type="InterPro" id="IPR036291">
    <property type="entry name" value="NAD(P)-bd_dom_sf"/>
</dbReference>
<dbReference type="InterPro" id="IPR001509">
    <property type="entry name" value="Epimerase_deHydtase"/>
</dbReference>
<organism evidence="4 5">
    <name type="scientific">Bradyrhizobium erythrophlei</name>
    <dbReference type="NCBI Taxonomy" id="1437360"/>
    <lineage>
        <taxon>Bacteria</taxon>
        <taxon>Pseudomonadati</taxon>
        <taxon>Pseudomonadota</taxon>
        <taxon>Alphaproteobacteria</taxon>
        <taxon>Hyphomicrobiales</taxon>
        <taxon>Nitrobacteraceae</taxon>
        <taxon>Bradyrhizobium</taxon>
    </lineage>
</organism>
<feature type="domain" description="NAD-dependent epimerase/dehydratase" evidence="3">
    <location>
        <begin position="3"/>
        <end position="233"/>
    </location>
</feature>
<dbReference type="OrthoDB" id="9801785at2"/>
<gene>
    <name evidence="4" type="ORF">SAMN05444164_2468</name>
</gene>
<dbReference type="PRINTS" id="PR01713">
    <property type="entry name" value="NUCEPIMERASE"/>
</dbReference>
<dbReference type="AlphaFoldDB" id="A0A1H4UIQ2"/>
<comment type="similarity">
    <text evidence="2">Belongs to the NAD(P)-dependent epimerase/dehydratase family.</text>
</comment>
<accession>A0A1H4UIQ2</accession>
<evidence type="ECO:0000313" key="5">
    <source>
        <dbReference type="Proteomes" id="UP000198992"/>
    </source>
</evidence>
<sequence length="319" mass="34641">MRVLITGGAGFIGTNLVNHLVQRGTYQVVVLDNLSTHQQHPRFPGPARFVHGDFTNKAIMAECLENIDAVVHLAALSGVIDSVEDPRPSFELNVVGSFQLLGLARAARVTCFINASTGGALLGESAVPISEAMAPNPLSPYGASKLAIEGYCSAFSAAYGLQCLTLRFSNIYGPSSGHKRSAVATFIKNIIRKEPLVIYGDGSQTRDFLYVGDLVRGIEAALVRPSPGTYQLGFGQPTALQTLTSILQKVSGRNFSIRYERHRSGEVHSTWCDISKARRELGYAPTTDLEDGLRQTWAWYLENQDAWDRQSAQPPAADS</sequence>
<evidence type="ECO:0000256" key="2">
    <source>
        <dbReference type="ARBA" id="ARBA00007637"/>
    </source>
</evidence>
<evidence type="ECO:0000259" key="3">
    <source>
        <dbReference type="Pfam" id="PF01370"/>
    </source>
</evidence>
<reference evidence="4 5" key="1">
    <citation type="submission" date="2016-10" db="EMBL/GenBank/DDBJ databases">
        <authorList>
            <person name="de Groot N.N."/>
        </authorList>
    </citation>
    <scope>NUCLEOTIDE SEQUENCE [LARGE SCALE GENOMIC DNA]</scope>
    <source>
        <strain evidence="4 5">MT12</strain>
    </source>
</reference>
<dbReference type="Pfam" id="PF01370">
    <property type="entry name" value="Epimerase"/>
    <property type="match status" value="1"/>
</dbReference>
<dbReference type="Gene3D" id="3.40.50.720">
    <property type="entry name" value="NAD(P)-binding Rossmann-like Domain"/>
    <property type="match status" value="1"/>
</dbReference>
<dbReference type="RefSeq" id="WP_092115724.1">
    <property type="nucleotide sequence ID" value="NZ_FNTH01000001.1"/>
</dbReference>
<name>A0A1H4UIQ2_9BRAD</name>
<dbReference type="Gene3D" id="3.90.25.10">
    <property type="entry name" value="UDP-galactose 4-epimerase, domain 1"/>
    <property type="match status" value="1"/>
</dbReference>
<dbReference type="SUPFAM" id="SSF51735">
    <property type="entry name" value="NAD(P)-binding Rossmann-fold domains"/>
    <property type="match status" value="1"/>
</dbReference>
<comment type="pathway">
    <text evidence="1">Bacterial outer membrane biogenesis; LPS O-antigen biosynthesis.</text>
</comment>